<name>A0A0G4FBV1_9ALVE</name>
<accession>A0A0G4FBV1</accession>
<proteinExistence type="predicted"/>
<feature type="compositionally biased region" description="Basic and acidic residues" evidence="1">
    <location>
        <begin position="110"/>
        <end position="119"/>
    </location>
</feature>
<feature type="compositionally biased region" description="Polar residues" evidence="1">
    <location>
        <begin position="84"/>
        <end position="95"/>
    </location>
</feature>
<reference evidence="2" key="1">
    <citation type="submission" date="2014-11" db="EMBL/GenBank/DDBJ databases">
        <authorList>
            <person name="Otto D Thomas"/>
            <person name="Naeem Raeece"/>
        </authorList>
    </citation>
    <scope>NUCLEOTIDE SEQUENCE</scope>
</reference>
<gene>
    <name evidence="2" type="ORF">Cvel_16253</name>
</gene>
<feature type="region of interest" description="Disordered" evidence="1">
    <location>
        <begin position="1"/>
        <end position="98"/>
    </location>
</feature>
<protein>
    <submittedName>
        <fullName evidence="2">Uncharacterized protein</fullName>
    </submittedName>
</protein>
<evidence type="ECO:0000256" key="1">
    <source>
        <dbReference type="SAM" id="MobiDB-lite"/>
    </source>
</evidence>
<sequence length="1221" mass="134700">MRSAESEADFDFPDRVAAFPQPSLKDSDVIYFNENFSNSQHYPQESDTHRGRGVRSTQDLEGRYEYDDEDEDEGSREEDDRTASSEYSYLTNETANFGYDVYEGALPEREMKSHSDQRSLHHSTSRFSRQSESADFRESGHRERDRERTGRGRREEEERLKEERELEKQRGKQKQRERDREREAARESAPSVKSASDTGATVKMQGIERSLVKKWDDDAWFKKNFPLTHKRCNGSSPQSSILDTLDVQYEAENANMLSRPYGGEPEGETASQDSCLSFCLRECRERKAEAKQRYKSTMGDPHAIVRLSGHSSPLHAHSPDSPPSLEMYAGPIRQSPSSDGWQAGSGTGSLWSYEDDSGVDSQESSQGEGGWKETGEGGPQGWPGTDEGSMGENRVGGGEEGEEEEGEEYGSVEGEGREREEMMRAPKRGKSYQSRKGQGWEEEGGEMREGSRRMNSSADDEAEVEKSERGRLGLSSKSPKQFRDYEDLDSKTKVEMHTHVNGETGHAGSPHSSPGGISLSADGSSGDVGRGVGESLGDGTRGAERSSKGESEGKGSVTLSRPLSLLFDSKGFDGSGSRGRNGGPRESAVRLSAHFFASLPPQERVSRCLRDLHRRFGGSAVSPLCGPSLSDVLALLHQAKVRGLTHAECRSLFSLVLRSRERRRREGDPEMALVEELHGCPTSKRCQRSVEPPMFPPSCPPPEARCPVGFSRSVHSTLTRRDPTLITKRTDDFERERERERRTGPEKEKDGAPCGKWRDHCRGGEPRRVGLDFEAFRDFLALVAVTKYPEVDQSKAQKLLLCDHLLPLHAQLVREGKINDPAARAAARAEEKARALLGDSLTPFPELPGFLSGPDKQKTASGGAVTFRADGPPSVTSGGDSATDRYIREVIYQKVHPGPVQGIFDSFASMALVRPEGCAEGGMRGGRKRAGALRRGKGGLQGCVWMRLVSLSGFFAFAEETGITPGFLSGDQISSLFRHMARTRSRAVDGKGRRNSRLGPQSRGPSQIGTCPREKGGGGVRSVETETERSGTSARDLPHVCLEPKHGVPGRRAPPRSDSLLPDSSSGSGLMMSLLDFVDALNILVFVVVKRRISHQQKKGLSGEETDGKDAEEVEEDEEGYFWTSEDEEEEELLQAGVGGGDRPKLTPQQRKVRRTVRSVLRSWGLRWREDAEEEEADLEEMYVQDVDAQGEIGSHWGSGEGAKPPPSLSQERLKLKIPVG</sequence>
<feature type="compositionally biased region" description="Low complexity" evidence="1">
    <location>
        <begin position="506"/>
        <end position="525"/>
    </location>
</feature>
<feature type="compositionally biased region" description="Acidic residues" evidence="1">
    <location>
        <begin position="66"/>
        <end position="77"/>
    </location>
</feature>
<organism evidence="2">
    <name type="scientific">Chromera velia CCMP2878</name>
    <dbReference type="NCBI Taxonomy" id="1169474"/>
    <lineage>
        <taxon>Eukaryota</taxon>
        <taxon>Sar</taxon>
        <taxon>Alveolata</taxon>
        <taxon>Colpodellida</taxon>
        <taxon>Chromeraceae</taxon>
        <taxon>Chromera</taxon>
    </lineage>
</organism>
<feature type="compositionally biased region" description="Basic and acidic residues" evidence="1">
    <location>
        <begin position="1036"/>
        <end position="1046"/>
    </location>
</feature>
<feature type="region of interest" description="Disordered" evidence="1">
    <location>
        <begin position="1096"/>
        <end position="1127"/>
    </location>
</feature>
<evidence type="ECO:0000313" key="2">
    <source>
        <dbReference type="EMBL" id="CEM10605.1"/>
    </source>
</evidence>
<feature type="compositionally biased region" description="Polar residues" evidence="1">
    <location>
        <begin position="34"/>
        <end position="43"/>
    </location>
</feature>
<dbReference type="AlphaFoldDB" id="A0A0G4FBV1"/>
<feature type="compositionally biased region" description="Basic and acidic residues" evidence="1">
    <location>
        <begin position="132"/>
        <end position="186"/>
    </location>
</feature>
<feature type="region of interest" description="Disordered" evidence="1">
    <location>
        <begin position="855"/>
        <end position="881"/>
    </location>
</feature>
<dbReference type="EMBL" id="CDMZ01000268">
    <property type="protein sequence ID" value="CEM10605.1"/>
    <property type="molecule type" value="Genomic_DNA"/>
</dbReference>
<feature type="region of interest" description="Disordered" evidence="1">
    <location>
        <begin position="110"/>
        <end position="201"/>
    </location>
</feature>
<dbReference type="VEuPathDB" id="CryptoDB:Cvel_16253"/>
<feature type="compositionally biased region" description="Basic and acidic residues" evidence="1">
    <location>
        <begin position="481"/>
        <end position="500"/>
    </location>
</feature>
<feature type="compositionally biased region" description="Acidic residues" evidence="1">
    <location>
        <begin position="399"/>
        <end position="410"/>
    </location>
</feature>
<feature type="region of interest" description="Disordered" evidence="1">
    <location>
        <begin position="292"/>
        <end position="560"/>
    </location>
</feature>
<feature type="compositionally biased region" description="Acidic residues" evidence="1">
    <location>
        <begin position="1112"/>
        <end position="1127"/>
    </location>
</feature>
<feature type="compositionally biased region" description="Acidic residues" evidence="1">
    <location>
        <begin position="1"/>
        <end position="11"/>
    </location>
</feature>
<feature type="region of interest" description="Disordered" evidence="1">
    <location>
        <begin position="724"/>
        <end position="754"/>
    </location>
</feature>
<feature type="region of interest" description="Disordered" evidence="1">
    <location>
        <begin position="984"/>
        <end position="1065"/>
    </location>
</feature>
<feature type="region of interest" description="Disordered" evidence="1">
    <location>
        <begin position="1188"/>
        <end position="1221"/>
    </location>
</feature>
<feature type="compositionally biased region" description="Basic and acidic residues" evidence="1">
    <location>
        <begin position="541"/>
        <end position="553"/>
    </location>
</feature>
<feature type="compositionally biased region" description="Basic and acidic residues" evidence="1">
    <location>
        <begin position="414"/>
        <end position="424"/>
    </location>
</feature>
<feature type="compositionally biased region" description="Gly residues" evidence="1">
    <location>
        <begin position="526"/>
        <end position="540"/>
    </location>
</feature>